<proteinExistence type="predicted"/>
<dbReference type="InterPro" id="IPR000477">
    <property type="entry name" value="RT_dom"/>
</dbReference>
<dbReference type="EMBL" id="JANJYI010000009">
    <property type="protein sequence ID" value="KAK2633799.1"/>
    <property type="molecule type" value="Genomic_DNA"/>
</dbReference>
<keyword evidence="3" id="KW-1185">Reference proteome</keyword>
<organism evidence="2 3">
    <name type="scientific">Dipteronia dyeriana</name>
    <dbReference type="NCBI Taxonomy" id="168575"/>
    <lineage>
        <taxon>Eukaryota</taxon>
        <taxon>Viridiplantae</taxon>
        <taxon>Streptophyta</taxon>
        <taxon>Embryophyta</taxon>
        <taxon>Tracheophyta</taxon>
        <taxon>Spermatophyta</taxon>
        <taxon>Magnoliopsida</taxon>
        <taxon>eudicotyledons</taxon>
        <taxon>Gunneridae</taxon>
        <taxon>Pentapetalae</taxon>
        <taxon>rosids</taxon>
        <taxon>malvids</taxon>
        <taxon>Sapindales</taxon>
        <taxon>Sapindaceae</taxon>
        <taxon>Hippocastanoideae</taxon>
        <taxon>Acereae</taxon>
        <taxon>Dipteronia</taxon>
    </lineage>
</organism>
<dbReference type="Proteomes" id="UP001280121">
    <property type="component" value="Unassembled WGS sequence"/>
</dbReference>
<name>A0AAD9TDY9_9ROSI</name>
<dbReference type="Pfam" id="PF00078">
    <property type="entry name" value="RVT_1"/>
    <property type="match status" value="1"/>
</dbReference>
<feature type="domain" description="Reverse transcriptase" evidence="1">
    <location>
        <begin position="7"/>
        <end position="83"/>
    </location>
</feature>
<dbReference type="AlphaFoldDB" id="A0AAD9TDY9"/>
<gene>
    <name evidence="2" type="ORF">Ddye_028591</name>
</gene>
<evidence type="ECO:0000313" key="2">
    <source>
        <dbReference type="EMBL" id="KAK2633799.1"/>
    </source>
</evidence>
<evidence type="ECO:0000259" key="1">
    <source>
        <dbReference type="Pfam" id="PF00078"/>
    </source>
</evidence>
<sequence>MEGEGGLLVKLVFEKAYDSVNHGFLDFMLSEMGFRDKQRMWMRSCVLSLMLSVLVNGSTTSQFDITRGLRQGDPLSHFLFNIVSES</sequence>
<reference evidence="2" key="1">
    <citation type="journal article" date="2023" name="Plant J.">
        <title>Genome sequences and population genomics provide insights into the demographic history, inbreeding, and mutation load of two 'living fossil' tree species of Dipteronia.</title>
        <authorList>
            <person name="Feng Y."/>
            <person name="Comes H.P."/>
            <person name="Chen J."/>
            <person name="Zhu S."/>
            <person name="Lu R."/>
            <person name="Zhang X."/>
            <person name="Li P."/>
            <person name="Qiu J."/>
            <person name="Olsen K.M."/>
            <person name="Qiu Y."/>
        </authorList>
    </citation>
    <scope>NUCLEOTIDE SEQUENCE</scope>
    <source>
        <strain evidence="2">KIB01</strain>
    </source>
</reference>
<dbReference type="PANTHER" id="PTHR31635:SF196">
    <property type="entry name" value="REVERSE TRANSCRIPTASE DOMAIN-CONTAINING PROTEIN-RELATED"/>
    <property type="match status" value="1"/>
</dbReference>
<comment type="caution">
    <text evidence="2">The sequence shown here is derived from an EMBL/GenBank/DDBJ whole genome shotgun (WGS) entry which is preliminary data.</text>
</comment>
<protein>
    <recommendedName>
        <fullName evidence="1">Reverse transcriptase domain-containing protein</fullName>
    </recommendedName>
</protein>
<accession>A0AAD9TDY9</accession>
<dbReference type="PANTHER" id="PTHR31635">
    <property type="entry name" value="REVERSE TRANSCRIPTASE DOMAIN-CONTAINING PROTEIN-RELATED"/>
    <property type="match status" value="1"/>
</dbReference>
<evidence type="ECO:0000313" key="3">
    <source>
        <dbReference type="Proteomes" id="UP001280121"/>
    </source>
</evidence>